<sequence>MAANLPTLSSPTAPLHPTSFHTHNHKPHPQLQQHTRTNSLILFTPRTTPTTTTQPYQLSRLSSPTLTTHTTDHTHNYYNTPYQPSRLSYPPSIHTHTNSP</sequence>
<organism evidence="2 3">
    <name type="scientific">Petrolisthes cinctipes</name>
    <name type="common">Flat porcelain crab</name>
    <dbReference type="NCBI Taxonomy" id="88211"/>
    <lineage>
        <taxon>Eukaryota</taxon>
        <taxon>Metazoa</taxon>
        <taxon>Ecdysozoa</taxon>
        <taxon>Arthropoda</taxon>
        <taxon>Crustacea</taxon>
        <taxon>Multicrustacea</taxon>
        <taxon>Malacostraca</taxon>
        <taxon>Eumalacostraca</taxon>
        <taxon>Eucarida</taxon>
        <taxon>Decapoda</taxon>
        <taxon>Pleocyemata</taxon>
        <taxon>Anomura</taxon>
        <taxon>Galatheoidea</taxon>
        <taxon>Porcellanidae</taxon>
        <taxon>Petrolisthes</taxon>
    </lineage>
</organism>
<feature type="compositionally biased region" description="Polar residues" evidence="1">
    <location>
        <begin position="1"/>
        <end position="12"/>
    </location>
</feature>
<protein>
    <submittedName>
        <fullName evidence="2">Uncharacterized protein</fullName>
    </submittedName>
</protein>
<feature type="compositionally biased region" description="Polar residues" evidence="1">
    <location>
        <begin position="30"/>
        <end position="41"/>
    </location>
</feature>
<dbReference type="AlphaFoldDB" id="A0AAE1ELY2"/>
<evidence type="ECO:0000313" key="2">
    <source>
        <dbReference type="EMBL" id="KAK3856663.1"/>
    </source>
</evidence>
<reference evidence="2" key="1">
    <citation type="submission" date="2023-10" db="EMBL/GenBank/DDBJ databases">
        <title>Genome assemblies of two species of porcelain crab, Petrolisthes cinctipes and Petrolisthes manimaculis (Anomura: Porcellanidae).</title>
        <authorList>
            <person name="Angst P."/>
        </authorList>
    </citation>
    <scope>NUCLEOTIDE SEQUENCE</scope>
    <source>
        <strain evidence="2">PB745_01</strain>
        <tissue evidence="2">Gill</tissue>
    </source>
</reference>
<keyword evidence="3" id="KW-1185">Reference proteome</keyword>
<accession>A0AAE1ELY2</accession>
<proteinExistence type="predicted"/>
<name>A0AAE1ELY2_PETCI</name>
<dbReference type="Proteomes" id="UP001286313">
    <property type="component" value="Unassembled WGS sequence"/>
</dbReference>
<evidence type="ECO:0000256" key="1">
    <source>
        <dbReference type="SAM" id="MobiDB-lite"/>
    </source>
</evidence>
<feature type="compositionally biased region" description="Low complexity" evidence="1">
    <location>
        <begin position="44"/>
        <end position="69"/>
    </location>
</feature>
<dbReference type="EMBL" id="JAWQEG010005817">
    <property type="protein sequence ID" value="KAK3856663.1"/>
    <property type="molecule type" value="Genomic_DNA"/>
</dbReference>
<evidence type="ECO:0000313" key="3">
    <source>
        <dbReference type="Proteomes" id="UP001286313"/>
    </source>
</evidence>
<comment type="caution">
    <text evidence="2">The sequence shown here is derived from an EMBL/GenBank/DDBJ whole genome shotgun (WGS) entry which is preliminary data.</text>
</comment>
<feature type="region of interest" description="Disordered" evidence="1">
    <location>
        <begin position="1"/>
        <end position="100"/>
    </location>
</feature>
<gene>
    <name evidence="2" type="ORF">Pcinc_037027</name>
</gene>